<protein>
    <submittedName>
        <fullName evidence="1">Uncharacterized protein</fullName>
    </submittedName>
</protein>
<reference evidence="1" key="1">
    <citation type="submission" date="2020-11" db="EMBL/GenBank/DDBJ databases">
        <title>Adaptations for nitrogen fixation in a non-lichenized fungal sporocarp promotes dispersal by wood-feeding termites.</title>
        <authorList>
            <consortium name="DOE Joint Genome Institute"/>
            <person name="Koch R.A."/>
            <person name="Yoon G."/>
            <person name="Arayal U."/>
            <person name="Lail K."/>
            <person name="Amirebrahimi M."/>
            <person name="Labutti K."/>
            <person name="Lipzen A."/>
            <person name="Riley R."/>
            <person name="Barry K."/>
            <person name="Henrissat B."/>
            <person name="Grigoriev I.V."/>
            <person name="Herr J.R."/>
            <person name="Aime M.C."/>
        </authorList>
    </citation>
    <scope>NUCLEOTIDE SEQUENCE</scope>
    <source>
        <strain evidence="1">MCA 3950</strain>
    </source>
</reference>
<keyword evidence="2" id="KW-1185">Reference proteome</keyword>
<evidence type="ECO:0000313" key="2">
    <source>
        <dbReference type="Proteomes" id="UP000812287"/>
    </source>
</evidence>
<dbReference type="AlphaFoldDB" id="A0A9P7W3G3"/>
<dbReference type="Proteomes" id="UP000812287">
    <property type="component" value="Unassembled WGS sequence"/>
</dbReference>
<dbReference type="GeneID" id="66103117"/>
<evidence type="ECO:0000313" key="1">
    <source>
        <dbReference type="EMBL" id="KAG7451275.1"/>
    </source>
</evidence>
<name>A0A9P7W3G3_9AGAR</name>
<comment type="caution">
    <text evidence="1">The sequence shown here is derived from an EMBL/GenBank/DDBJ whole genome shotgun (WGS) entry which is preliminary data.</text>
</comment>
<accession>A0A9P7W3G3</accession>
<proteinExistence type="predicted"/>
<organism evidence="1 2">
    <name type="scientific">Guyanagaster necrorhizus</name>
    <dbReference type="NCBI Taxonomy" id="856835"/>
    <lineage>
        <taxon>Eukaryota</taxon>
        <taxon>Fungi</taxon>
        <taxon>Dikarya</taxon>
        <taxon>Basidiomycota</taxon>
        <taxon>Agaricomycotina</taxon>
        <taxon>Agaricomycetes</taxon>
        <taxon>Agaricomycetidae</taxon>
        <taxon>Agaricales</taxon>
        <taxon>Marasmiineae</taxon>
        <taxon>Physalacriaceae</taxon>
        <taxon>Guyanagaster</taxon>
    </lineage>
</organism>
<dbReference type="EMBL" id="MU250525">
    <property type="protein sequence ID" value="KAG7451275.1"/>
    <property type="molecule type" value="Genomic_DNA"/>
</dbReference>
<gene>
    <name evidence="1" type="ORF">BT62DRAFT_411495</name>
</gene>
<sequence>MSPRALSSFFSRSVSRLYSSPPPQARCLISLWCGGSARFNTVARKMYFVFQTLNSFIRSSYNLKLLDKHLRNWRKYSSKGILLLRGRSRRTWGRRH</sequence>
<dbReference type="RefSeq" id="XP_043044775.1">
    <property type="nucleotide sequence ID" value="XM_043180821.1"/>
</dbReference>